<name>A0A067SK46_GALM3</name>
<dbReference type="Proteomes" id="UP000027222">
    <property type="component" value="Unassembled WGS sequence"/>
</dbReference>
<evidence type="ECO:0000256" key="1">
    <source>
        <dbReference type="SAM" id="MobiDB-lite"/>
    </source>
</evidence>
<dbReference type="EMBL" id="KL142393">
    <property type="protein sequence ID" value="KDR71320.1"/>
    <property type="molecule type" value="Genomic_DNA"/>
</dbReference>
<proteinExistence type="predicted"/>
<protein>
    <submittedName>
        <fullName evidence="2">Uncharacterized protein</fullName>
    </submittedName>
</protein>
<organism evidence="2 3">
    <name type="scientific">Galerina marginata (strain CBS 339.88)</name>
    <dbReference type="NCBI Taxonomy" id="685588"/>
    <lineage>
        <taxon>Eukaryota</taxon>
        <taxon>Fungi</taxon>
        <taxon>Dikarya</taxon>
        <taxon>Basidiomycota</taxon>
        <taxon>Agaricomycotina</taxon>
        <taxon>Agaricomycetes</taxon>
        <taxon>Agaricomycetidae</taxon>
        <taxon>Agaricales</taxon>
        <taxon>Agaricineae</taxon>
        <taxon>Strophariaceae</taxon>
        <taxon>Galerina</taxon>
    </lineage>
</organism>
<dbReference type="AlphaFoldDB" id="A0A067SK46"/>
<dbReference type="HOGENOM" id="CLU_2638223_0_0_1"/>
<evidence type="ECO:0000313" key="3">
    <source>
        <dbReference type="Proteomes" id="UP000027222"/>
    </source>
</evidence>
<gene>
    <name evidence="2" type="ORF">GALMADRAFT_229659</name>
</gene>
<feature type="region of interest" description="Disordered" evidence="1">
    <location>
        <begin position="17"/>
        <end position="37"/>
    </location>
</feature>
<evidence type="ECO:0000313" key="2">
    <source>
        <dbReference type="EMBL" id="KDR71320.1"/>
    </source>
</evidence>
<accession>A0A067SK46</accession>
<reference evidence="3" key="1">
    <citation type="journal article" date="2014" name="Proc. Natl. Acad. Sci. U.S.A.">
        <title>Extensive sampling of basidiomycete genomes demonstrates inadequacy of the white-rot/brown-rot paradigm for wood decay fungi.</title>
        <authorList>
            <person name="Riley R."/>
            <person name="Salamov A.A."/>
            <person name="Brown D.W."/>
            <person name="Nagy L.G."/>
            <person name="Floudas D."/>
            <person name="Held B.W."/>
            <person name="Levasseur A."/>
            <person name="Lombard V."/>
            <person name="Morin E."/>
            <person name="Otillar R."/>
            <person name="Lindquist E.A."/>
            <person name="Sun H."/>
            <person name="LaButti K.M."/>
            <person name="Schmutz J."/>
            <person name="Jabbour D."/>
            <person name="Luo H."/>
            <person name="Baker S.E."/>
            <person name="Pisabarro A.G."/>
            <person name="Walton J.D."/>
            <person name="Blanchette R.A."/>
            <person name="Henrissat B."/>
            <person name="Martin F."/>
            <person name="Cullen D."/>
            <person name="Hibbett D.S."/>
            <person name="Grigoriev I.V."/>
        </authorList>
    </citation>
    <scope>NUCLEOTIDE SEQUENCE [LARGE SCALE GENOMIC DNA]</scope>
    <source>
        <strain evidence="3">CBS 339.88</strain>
    </source>
</reference>
<keyword evidence="3" id="KW-1185">Reference proteome</keyword>
<sequence>MSPKTTQIFPREVVRASNPRTRPKFLCEPEPASTTHRHRFRLSEDSVAPMTLESRPYAFQATNMYHPPVKNPSGDVG</sequence>